<keyword evidence="2" id="KW-1185">Reference proteome</keyword>
<reference evidence="1 2" key="1">
    <citation type="journal article" date="2022" name="bioRxiv">
        <title>An ancient truncated duplication of the anti-Mullerian hormone receptor type 2 gene is a potential conserved master sex determinant in the Pangasiidae catfish family.</title>
        <authorList>
            <person name="Wen M."/>
            <person name="Pan Q."/>
            <person name="Jouanno E."/>
            <person name="Montfort J."/>
            <person name="Zahm M."/>
            <person name="Cabau C."/>
            <person name="Klopp C."/>
            <person name="Iampietro C."/>
            <person name="Roques C."/>
            <person name="Bouchez O."/>
            <person name="Castinel A."/>
            <person name="Donnadieu C."/>
            <person name="Parrinello H."/>
            <person name="Poncet C."/>
            <person name="Belmonte E."/>
            <person name="Gautier V."/>
            <person name="Avarre J.-C."/>
            <person name="Dugue R."/>
            <person name="Gustiano R."/>
            <person name="Ha T.T.T."/>
            <person name="Campet M."/>
            <person name="Sriphairoj K."/>
            <person name="Ribolli J."/>
            <person name="de Almeida F.L."/>
            <person name="Desvignes T."/>
            <person name="Postlethwait J.H."/>
            <person name="Bucao C.F."/>
            <person name="Robinson-Rechavi M."/>
            <person name="Bobe J."/>
            <person name="Herpin A."/>
            <person name="Guiguen Y."/>
        </authorList>
    </citation>
    <scope>NUCLEOTIDE SEQUENCE [LARGE SCALE GENOMIC DNA]</scope>
    <source>
        <strain evidence="1">YG-Dec2019</strain>
    </source>
</reference>
<comment type="caution">
    <text evidence="1">The sequence shown here is derived from an EMBL/GenBank/DDBJ whole genome shotgun (WGS) entry which is preliminary data.</text>
</comment>
<organism evidence="1 2">
    <name type="scientific">Pangasianodon gigas</name>
    <name type="common">Mekong giant catfish</name>
    <name type="synonym">Pangasius gigas</name>
    <dbReference type="NCBI Taxonomy" id="30993"/>
    <lineage>
        <taxon>Eukaryota</taxon>
        <taxon>Metazoa</taxon>
        <taxon>Chordata</taxon>
        <taxon>Craniata</taxon>
        <taxon>Vertebrata</taxon>
        <taxon>Euteleostomi</taxon>
        <taxon>Actinopterygii</taxon>
        <taxon>Neopterygii</taxon>
        <taxon>Teleostei</taxon>
        <taxon>Ostariophysi</taxon>
        <taxon>Siluriformes</taxon>
        <taxon>Pangasiidae</taxon>
        <taxon>Pangasianodon</taxon>
    </lineage>
</organism>
<name>A0ACC5XPL5_PANGG</name>
<evidence type="ECO:0000313" key="2">
    <source>
        <dbReference type="Proteomes" id="UP000829447"/>
    </source>
</evidence>
<protein>
    <submittedName>
        <fullName evidence="1">Uncharacterized protein</fullName>
    </submittedName>
</protein>
<proteinExistence type="predicted"/>
<gene>
    <name evidence="1" type="ORF">PGIGA_G00155770</name>
</gene>
<feature type="non-terminal residue" evidence="1">
    <location>
        <position position="1"/>
    </location>
</feature>
<sequence>SNTNTDTNDTFFLLSENLPEGFRTGVCIGTGILQSKPNKQRKTTNARLLVFTMEGLHREPCQFVGVETKAHKEAEDLEEPTLPSETWSKNSNKATGPVHSSEVVVEDSTISIPFSEPLLGLIVKMPASLQPVCFGGSPVMLPVEVQLAGGVEPQTIATPVITPTPGCLTLPLIFDQPHMQYLSPLSSCPITEHQNLPQSLQQNNGLSQNLSLPMGQSPSGEGKSNISQPSENTAMLSSEFLAALQELFPFLRNYSSSACRESNSFPLNAFSSGFIPPNTTLSHLYTGSPLVSLLPPATLLVPFPFVVPLPVPLPIPIPIPPFPDSGSRLKTSKSTQTMTEDIPVCTHNRMSGYDFLQFPTQPPPPVSQEEVLDLTVKVVPIQTKQEVQFSFCQDNILDLSVANKSCIETGKDTKQKHHGRNSTNEESTKLTLPVKRSQTQATNQSNGYSDVEFSMQYKWTTEERYENYALKYSGQNGRVITPKQIPRVTLSTKDTSVMFCEKLVRPPQGQVLKNRAVKQKRVNSQNINIPPIKKQHLMTFLPSK</sequence>
<evidence type="ECO:0000313" key="1">
    <source>
        <dbReference type="EMBL" id="MCI4393278.1"/>
    </source>
</evidence>
<accession>A0ACC5XPL5</accession>
<dbReference type="EMBL" id="CM040478">
    <property type="protein sequence ID" value="MCI4393278.1"/>
    <property type="molecule type" value="Genomic_DNA"/>
</dbReference>
<dbReference type="Proteomes" id="UP000829447">
    <property type="component" value="Linkage Group LG25"/>
</dbReference>